<reference evidence="6" key="1">
    <citation type="submission" date="2020-04" db="EMBL/GenBank/DDBJ databases">
        <authorList>
            <person name="Neveu A P."/>
        </authorList>
    </citation>
    <scope>NUCLEOTIDE SEQUENCE</scope>
    <source>
        <tissue evidence="6">Whole embryo</tissue>
    </source>
</reference>
<dbReference type="PANTHER" id="PTHR11863">
    <property type="entry name" value="STEROL DESATURASE"/>
    <property type="match status" value="1"/>
</dbReference>
<evidence type="ECO:0000256" key="3">
    <source>
        <dbReference type="ARBA" id="ARBA00022989"/>
    </source>
</evidence>
<name>A0A6F9DDE4_9ASCI</name>
<gene>
    <name evidence="6" type="primary">Faxdc2-003</name>
</gene>
<dbReference type="GO" id="GO:0016020">
    <property type="term" value="C:membrane"/>
    <property type="evidence" value="ECO:0007669"/>
    <property type="project" value="UniProtKB-SubCell"/>
</dbReference>
<evidence type="ECO:0000256" key="1">
    <source>
        <dbReference type="ARBA" id="ARBA00004370"/>
    </source>
</evidence>
<evidence type="ECO:0000256" key="4">
    <source>
        <dbReference type="ARBA" id="ARBA00023136"/>
    </source>
</evidence>
<accession>A0A6F9DDE4</accession>
<dbReference type="GO" id="GO:0008610">
    <property type="term" value="P:lipid biosynthetic process"/>
    <property type="evidence" value="ECO:0007669"/>
    <property type="project" value="InterPro"/>
</dbReference>
<proteinExistence type="evidence at transcript level"/>
<dbReference type="InterPro" id="IPR050307">
    <property type="entry name" value="Sterol_Desaturase_Related"/>
</dbReference>
<keyword evidence="3" id="KW-1133">Transmembrane helix</keyword>
<dbReference type="AlphaFoldDB" id="A0A6F9DDE4"/>
<keyword evidence="2" id="KW-0812">Transmembrane</keyword>
<comment type="subcellular location">
    <subcellularLocation>
        <location evidence="1">Membrane</location>
    </subcellularLocation>
</comment>
<keyword evidence="4" id="KW-0472">Membrane</keyword>
<dbReference type="Pfam" id="PF04116">
    <property type="entry name" value="FA_hydroxylase"/>
    <property type="match status" value="1"/>
</dbReference>
<dbReference type="GO" id="GO:0005506">
    <property type="term" value="F:iron ion binding"/>
    <property type="evidence" value="ECO:0007669"/>
    <property type="project" value="InterPro"/>
</dbReference>
<sequence>MYPLTLWKKMPFEEDDFPTIPKLLVDLLSFGLFQEVAFYYLHRLMHHPLLYKRIHKVHHEWTAPISIAVVYVHPIEHVIVNMLPVLSFPILIGSHLFTSWVWFFLATFVSSVHHSGYHFPWLPSPEFHDYHHLKFNNCFGVLGLLDRLHNTDAMYRKTKQCKNDHMYFSSKPVWLSK</sequence>
<evidence type="ECO:0000313" key="6">
    <source>
        <dbReference type="EMBL" id="CAB3244930.1"/>
    </source>
</evidence>
<evidence type="ECO:0000256" key="2">
    <source>
        <dbReference type="ARBA" id="ARBA00022692"/>
    </source>
</evidence>
<evidence type="ECO:0000259" key="5">
    <source>
        <dbReference type="Pfam" id="PF04116"/>
    </source>
</evidence>
<dbReference type="GO" id="GO:0016491">
    <property type="term" value="F:oxidoreductase activity"/>
    <property type="evidence" value="ECO:0007669"/>
    <property type="project" value="InterPro"/>
</dbReference>
<organism evidence="6">
    <name type="scientific">Phallusia mammillata</name>
    <dbReference type="NCBI Taxonomy" id="59560"/>
    <lineage>
        <taxon>Eukaryota</taxon>
        <taxon>Metazoa</taxon>
        <taxon>Chordata</taxon>
        <taxon>Tunicata</taxon>
        <taxon>Ascidiacea</taxon>
        <taxon>Phlebobranchia</taxon>
        <taxon>Ascidiidae</taxon>
        <taxon>Phallusia</taxon>
    </lineage>
</organism>
<dbReference type="InterPro" id="IPR006694">
    <property type="entry name" value="Fatty_acid_hydroxylase"/>
</dbReference>
<protein>
    <submittedName>
        <fullName evidence="6">Fatty acid hydroxylase domain-containing protein 2-like</fullName>
    </submittedName>
</protein>
<dbReference type="EMBL" id="LR785083">
    <property type="protein sequence ID" value="CAB3244930.1"/>
    <property type="molecule type" value="mRNA"/>
</dbReference>
<feature type="domain" description="Fatty acid hydroxylase" evidence="5">
    <location>
        <begin position="30"/>
        <end position="151"/>
    </location>
</feature>